<dbReference type="SMART" id="SM00450">
    <property type="entry name" value="RHOD"/>
    <property type="match status" value="1"/>
</dbReference>
<dbReference type="SMART" id="SM01219">
    <property type="entry name" value="Frataxin_Cyay"/>
    <property type="match status" value="1"/>
</dbReference>
<dbReference type="GO" id="GO:0005739">
    <property type="term" value="C:mitochondrion"/>
    <property type="evidence" value="ECO:0007669"/>
    <property type="project" value="UniProtKB-SubCell"/>
</dbReference>
<dbReference type="NCBIfam" id="TIGR03421">
    <property type="entry name" value="FeS_CyaY"/>
    <property type="match status" value="1"/>
</dbReference>
<evidence type="ECO:0000256" key="7">
    <source>
        <dbReference type="ARBA" id="ARBA00022946"/>
    </source>
</evidence>
<name>A0A1C7MSD8_GRIFR</name>
<dbReference type="Gene3D" id="3.30.920.10">
    <property type="entry name" value="Frataxin/CyaY"/>
    <property type="match status" value="1"/>
</dbReference>
<dbReference type="Pfam" id="PF00581">
    <property type="entry name" value="Rhodanese"/>
    <property type="match status" value="1"/>
</dbReference>
<reference evidence="14 15" key="1">
    <citation type="submission" date="2016-03" db="EMBL/GenBank/DDBJ databases">
        <title>Whole genome sequencing of Grifola frondosa 9006-11.</title>
        <authorList>
            <person name="Min B."/>
            <person name="Park H."/>
            <person name="Kim J.-G."/>
            <person name="Cho H."/>
            <person name="Oh Y.-L."/>
            <person name="Kong W.-S."/>
            <person name="Choi I.-G."/>
        </authorList>
    </citation>
    <scope>NUCLEOTIDE SEQUENCE [LARGE SCALE GENOMIC DNA]</scope>
    <source>
        <strain evidence="14 15">9006-11</strain>
    </source>
</reference>
<dbReference type="AlphaFoldDB" id="A0A1C7MSD8"/>
<keyword evidence="7" id="KW-0809">Transit peptide</keyword>
<evidence type="ECO:0000256" key="10">
    <source>
        <dbReference type="ARBA" id="ARBA00023065"/>
    </source>
</evidence>
<evidence type="ECO:0000256" key="4">
    <source>
        <dbReference type="ARBA" id="ARBA00022434"/>
    </source>
</evidence>
<dbReference type="SUPFAM" id="SSF55387">
    <property type="entry name" value="Frataxin/Nqo15-like"/>
    <property type="match status" value="1"/>
</dbReference>
<dbReference type="GO" id="GO:0006826">
    <property type="term" value="P:iron ion transport"/>
    <property type="evidence" value="ECO:0007669"/>
    <property type="project" value="UniProtKB-KW"/>
</dbReference>
<proteinExistence type="inferred from homology"/>
<dbReference type="OrthoDB" id="1897642at2759"/>
<comment type="caution">
    <text evidence="14">The sequence shown here is derived from an EMBL/GenBank/DDBJ whole genome shotgun (WGS) entry which is preliminary data.</text>
</comment>
<dbReference type="GO" id="GO:0034986">
    <property type="term" value="F:iron chaperone activity"/>
    <property type="evidence" value="ECO:0007669"/>
    <property type="project" value="TreeGrafter"/>
</dbReference>
<dbReference type="Proteomes" id="UP000092993">
    <property type="component" value="Unassembled WGS sequence"/>
</dbReference>
<evidence type="ECO:0000256" key="2">
    <source>
        <dbReference type="ARBA" id="ARBA00008183"/>
    </source>
</evidence>
<evidence type="ECO:0000256" key="8">
    <source>
        <dbReference type="ARBA" id="ARBA00023002"/>
    </source>
</evidence>
<dbReference type="NCBIfam" id="TIGR03422">
    <property type="entry name" value="mito_frataxin"/>
    <property type="match status" value="1"/>
</dbReference>
<dbReference type="PANTHER" id="PTHR16821">
    <property type="entry name" value="FRATAXIN"/>
    <property type="match status" value="1"/>
</dbReference>
<keyword evidence="10" id="KW-0406">Ion transport</keyword>
<feature type="domain" description="Rhodanese" evidence="13">
    <location>
        <begin position="74"/>
        <end position="182"/>
    </location>
</feature>
<accession>A0A1C7MSD8</accession>
<comment type="similarity">
    <text evidence="2">Belongs to the frataxin family.</text>
</comment>
<keyword evidence="6" id="KW-0410">Iron transport</keyword>
<dbReference type="GO" id="GO:0004322">
    <property type="term" value="F:ferroxidase activity"/>
    <property type="evidence" value="ECO:0007669"/>
    <property type="project" value="UniProtKB-EC"/>
</dbReference>
<dbReference type="PROSITE" id="PS01344">
    <property type="entry name" value="FRATAXIN_1"/>
    <property type="match status" value="1"/>
</dbReference>
<evidence type="ECO:0000256" key="9">
    <source>
        <dbReference type="ARBA" id="ARBA00023004"/>
    </source>
</evidence>
<keyword evidence="11" id="KW-0496">Mitochondrion</keyword>
<dbReference type="GO" id="GO:0008199">
    <property type="term" value="F:ferric iron binding"/>
    <property type="evidence" value="ECO:0007669"/>
    <property type="project" value="InterPro"/>
</dbReference>
<keyword evidence="4" id="KW-0409">Iron storage</keyword>
<sequence>MLRVAFIRTAAAARSAGFSRASACVPRFALQHVRYESDQADLRRQLLDKRDDLQRDWDAKVIAYDELKPKTQQPSPDKYLIDVREPDEVLQGSIPSAVNLPLSELATALHIGREEFKDKYGFEKPARAQEVTFFCRSGKRSTTACDVAKRNGYTKWAPLYCKFSHVAVSNSEFKKDIALSVTLTIITGLTLAPSRAIGTVTSPEPQVTHCLLTAKESCELMPRLRSRHVRSDLSIQHYNQYSDATMDRLLSSLEDIVDQQSNPDFEVEYSSGVLTLKLGFKGTYVINKQPPNKQIWLSSPFSGPKRYDYSDAADDWIYSRDGRSLGDLLNQELSDALGSPVDLGLKDVSTQVS</sequence>
<evidence type="ECO:0000256" key="3">
    <source>
        <dbReference type="ARBA" id="ARBA00013107"/>
    </source>
</evidence>
<protein>
    <recommendedName>
        <fullName evidence="3">ferroxidase</fullName>
        <ecNumber evidence="3">1.16.3.1</ecNumber>
    </recommendedName>
</protein>
<keyword evidence="15" id="KW-1185">Reference proteome</keyword>
<dbReference type="PROSITE" id="PS50206">
    <property type="entry name" value="RHODANESE_3"/>
    <property type="match status" value="1"/>
</dbReference>
<dbReference type="InterPro" id="IPR017789">
    <property type="entry name" value="Frataxin"/>
</dbReference>
<dbReference type="InterPro" id="IPR001763">
    <property type="entry name" value="Rhodanese-like_dom"/>
</dbReference>
<evidence type="ECO:0000256" key="6">
    <source>
        <dbReference type="ARBA" id="ARBA00022496"/>
    </source>
</evidence>
<dbReference type="STRING" id="5627.A0A1C7MSD8"/>
<evidence type="ECO:0000256" key="1">
    <source>
        <dbReference type="ARBA" id="ARBA00004173"/>
    </source>
</evidence>
<dbReference type="InterPro" id="IPR036873">
    <property type="entry name" value="Rhodanese-like_dom_sf"/>
</dbReference>
<dbReference type="PROSITE" id="PS50810">
    <property type="entry name" value="FRATAXIN_2"/>
    <property type="match status" value="1"/>
</dbReference>
<dbReference type="GO" id="GO:0016226">
    <property type="term" value="P:iron-sulfur cluster assembly"/>
    <property type="evidence" value="ECO:0007669"/>
    <property type="project" value="InterPro"/>
</dbReference>
<dbReference type="EC" id="1.16.3.1" evidence="3"/>
<dbReference type="SUPFAM" id="SSF52821">
    <property type="entry name" value="Rhodanese/Cell cycle control phosphatase"/>
    <property type="match status" value="1"/>
</dbReference>
<dbReference type="Pfam" id="PF01491">
    <property type="entry name" value="Frataxin_Cyay"/>
    <property type="match status" value="1"/>
</dbReference>
<dbReference type="Gene3D" id="3.40.250.10">
    <property type="entry name" value="Rhodanese-like domain"/>
    <property type="match status" value="1"/>
</dbReference>
<evidence type="ECO:0000256" key="11">
    <source>
        <dbReference type="ARBA" id="ARBA00023128"/>
    </source>
</evidence>
<evidence type="ECO:0000313" key="15">
    <source>
        <dbReference type="Proteomes" id="UP000092993"/>
    </source>
</evidence>
<organism evidence="14 15">
    <name type="scientific">Grifola frondosa</name>
    <name type="common">Maitake</name>
    <name type="synonym">Polyporus frondosus</name>
    <dbReference type="NCBI Taxonomy" id="5627"/>
    <lineage>
        <taxon>Eukaryota</taxon>
        <taxon>Fungi</taxon>
        <taxon>Dikarya</taxon>
        <taxon>Basidiomycota</taxon>
        <taxon>Agaricomycotina</taxon>
        <taxon>Agaricomycetes</taxon>
        <taxon>Polyporales</taxon>
        <taxon>Grifolaceae</taxon>
        <taxon>Grifola</taxon>
    </lineage>
</organism>
<evidence type="ECO:0000256" key="12">
    <source>
        <dbReference type="ARBA" id="ARBA00047990"/>
    </source>
</evidence>
<comment type="subcellular location">
    <subcellularLocation>
        <location evidence="1">Mitochondrion</location>
    </subcellularLocation>
</comment>
<evidence type="ECO:0000256" key="5">
    <source>
        <dbReference type="ARBA" id="ARBA00022448"/>
    </source>
</evidence>
<comment type="catalytic activity">
    <reaction evidence="12">
        <text>4 Fe(2+) + O2 + 4 H(+) = 4 Fe(3+) + 2 H2O</text>
        <dbReference type="Rhea" id="RHEA:11148"/>
        <dbReference type="ChEBI" id="CHEBI:15377"/>
        <dbReference type="ChEBI" id="CHEBI:15378"/>
        <dbReference type="ChEBI" id="CHEBI:15379"/>
        <dbReference type="ChEBI" id="CHEBI:29033"/>
        <dbReference type="ChEBI" id="CHEBI:29034"/>
        <dbReference type="EC" id="1.16.3.1"/>
    </reaction>
</comment>
<dbReference type="CDD" id="cd00503">
    <property type="entry name" value="Frataxin"/>
    <property type="match status" value="1"/>
</dbReference>
<evidence type="ECO:0000259" key="13">
    <source>
        <dbReference type="PROSITE" id="PS50206"/>
    </source>
</evidence>
<dbReference type="GO" id="GO:0006879">
    <property type="term" value="P:intracellular iron ion homeostasis"/>
    <property type="evidence" value="ECO:0007669"/>
    <property type="project" value="UniProtKB-KW"/>
</dbReference>
<dbReference type="GO" id="GO:0008198">
    <property type="term" value="F:ferrous iron binding"/>
    <property type="evidence" value="ECO:0007669"/>
    <property type="project" value="TreeGrafter"/>
</dbReference>
<evidence type="ECO:0000313" key="14">
    <source>
        <dbReference type="EMBL" id="OBZ79627.1"/>
    </source>
</evidence>
<gene>
    <name evidence="14" type="ORF">A0H81_00548</name>
</gene>
<dbReference type="InterPro" id="IPR036524">
    <property type="entry name" value="Frataxin/CyaY_sf"/>
</dbReference>
<dbReference type="InterPro" id="IPR020895">
    <property type="entry name" value="Frataxin_CS"/>
</dbReference>
<keyword evidence="9" id="KW-0408">Iron</keyword>
<dbReference type="PANTHER" id="PTHR16821:SF2">
    <property type="entry name" value="FRATAXIN, MITOCHONDRIAL"/>
    <property type="match status" value="1"/>
</dbReference>
<dbReference type="InterPro" id="IPR002908">
    <property type="entry name" value="Frataxin/CyaY"/>
</dbReference>
<keyword evidence="8" id="KW-0560">Oxidoreductase</keyword>
<keyword evidence="5" id="KW-0813">Transport</keyword>
<dbReference type="EMBL" id="LUGG01000001">
    <property type="protein sequence ID" value="OBZ79627.1"/>
    <property type="molecule type" value="Genomic_DNA"/>
</dbReference>
<dbReference type="GO" id="GO:0051537">
    <property type="term" value="F:2 iron, 2 sulfur cluster binding"/>
    <property type="evidence" value="ECO:0007669"/>
    <property type="project" value="TreeGrafter"/>
</dbReference>